<evidence type="ECO:0000313" key="3">
    <source>
        <dbReference type="Proteomes" id="UP001296967"/>
    </source>
</evidence>
<sequence length="62" mass="7062">MASVRKQIRDERDDSPSLRPYPSEIFEPCYTDDARDIAAARSQRPLSPLSACIARQRCPEPQ</sequence>
<dbReference type="EMBL" id="NHSF01000038">
    <property type="protein sequence ID" value="MBK5930051.1"/>
    <property type="molecule type" value="Genomic_DNA"/>
</dbReference>
<reference evidence="2" key="1">
    <citation type="submission" date="2017-05" db="EMBL/GenBank/DDBJ databases">
        <authorList>
            <person name="Imhoff J.F."/>
            <person name="Rahn T."/>
            <person name="Kuenzel S."/>
            <person name="Neulinger S.C."/>
        </authorList>
    </citation>
    <scope>NUCLEOTIDE SEQUENCE</scope>
    <source>
        <strain evidence="2">DSM 4395</strain>
    </source>
</reference>
<accession>A0AAJ0UEW5</accession>
<dbReference type="AlphaFoldDB" id="A0AAJ0UEW5"/>
<comment type="caution">
    <text evidence="2">The sequence shown here is derived from an EMBL/GenBank/DDBJ whole genome shotgun (WGS) entry which is preliminary data.</text>
</comment>
<evidence type="ECO:0000313" key="2">
    <source>
        <dbReference type="EMBL" id="MBK5930051.1"/>
    </source>
</evidence>
<feature type="compositionally biased region" description="Basic and acidic residues" evidence="1">
    <location>
        <begin position="7"/>
        <end position="16"/>
    </location>
</feature>
<feature type="region of interest" description="Disordered" evidence="1">
    <location>
        <begin position="1"/>
        <end position="25"/>
    </location>
</feature>
<dbReference type="Proteomes" id="UP001296967">
    <property type="component" value="Unassembled WGS sequence"/>
</dbReference>
<dbReference type="Pfam" id="PF01724">
    <property type="entry name" value="DUF29"/>
    <property type="match status" value="1"/>
</dbReference>
<evidence type="ECO:0000256" key="1">
    <source>
        <dbReference type="SAM" id="MobiDB-lite"/>
    </source>
</evidence>
<name>A0AAJ0UEW5_HALSE</name>
<gene>
    <name evidence="2" type="ORF">CCR82_05805</name>
</gene>
<protein>
    <submittedName>
        <fullName evidence="2">Uncharacterized protein</fullName>
    </submittedName>
</protein>
<proteinExistence type="predicted"/>
<keyword evidence="3" id="KW-1185">Reference proteome</keyword>
<reference evidence="2" key="2">
    <citation type="journal article" date="2020" name="Microorganisms">
        <title>Osmotic Adaptation and Compatible Solute Biosynthesis of Phototrophic Bacteria as Revealed from Genome Analyses.</title>
        <authorList>
            <person name="Imhoff J.F."/>
            <person name="Rahn T."/>
            <person name="Kunzel S."/>
            <person name="Keller A."/>
            <person name="Neulinger S.C."/>
        </authorList>
    </citation>
    <scope>NUCLEOTIDE SEQUENCE</scope>
    <source>
        <strain evidence="2">DSM 4395</strain>
    </source>
</reference>
<organism evidence="2 3">
    <name type="scientific">Halochromatium salexigens</name>
    <name type="common">Chromatium salexigens</name>
    <dbReference type="NCBI Taxonomy" id="49447"/>
    <lineage>
        <taxon>Bacteria</taxon>
        <taxon>Pseudomonadati</taxon>
        <taxon>Pseudomonadota</taxon>
        <taxon>Gammaproteobacteria</taxon>
        <taxon>Chromatiales</taxon>
        <taxon>Chromatiaceae</taxon>
        <taxon>Halochromatium</taxon>
    </lineage>
</organism>